<proteinExistence type="predicted"/>
<name>A0A835TXB7_9PASS</name>
<protein>
    <submittedName>
        <fullName evidence="2">Uncharacterized protein</fullName>
    </submittedName>
</protein>
<evidence type="ECO:0000313" key="3">
    <source>
        <dbReference type="EMBL" id="KAI1232111.1"/>
    </source>
</evidence>
<feature type="chain" id="PRO_5032352310" evidence="1">
    <location>
        <begin position="21"/>
        <end position="377"/>
    </location>
</feature>
<reference evidence="3" key="3">
    <citation type="submission" date="2022-01" db="EMBL/GenBank/DDBJ databases">
        <authorList>
            <person name="Rubenstein D.R."/>
        </authorList>
    </citation>
    <scope>NUCLEOTIDE SEQUENCE</scope>
    <source>
        <strain evidence="3">SS15</strain>
        <tissue evidence="3">Liver</tissue>
    </source>
</reference>
<reference evidence="2" key="1">
    <citation type="submission" date="2020-10" db="EMBL/GenBank/DDBJ databases">
        <title>Feather gene expression reveals the developmental basis of iridescence in African starlings.</title>
        <authorList>
            <person name="Rubenstein D.R."/>
        </authorList>
    </citation>
    <scope>NUCLEOTIDE SEQUENCE</scope>
    <source>
        <strain evidence="2">SS15</strain>
        <tissue evidence="2">Liver</tissue>
    </source>
</reference>
<accession>A0A835TXB7</accession>
<keyword evidence="4" id="KW-1185">Reference proteome</keyword>
<feature type="signal peptide" evidence="1">
    <location>
        <begin position="1"/>
        <end position="20"/>
    </location>
</feature>
<keyword evidence="1" id="KW-0732">Signal</keyword>
<dbReference type="Proteomes" id="UP000618051">
    <property type="component" value="Unassembled WGS sequence"/>
</dbReference>
<dbReference type="EMBL" id="JADDUC010000036">
    <property type="protein sequence ID" value="KAG0122464.1"/>
    <property type="molecule type" value="Genomic_DNA"/>
</dbReference>
<dbReference type="EMBL" id="JADDUC020000023">
    <property type="protein sequence ID" value="KAI1232111.1"/>
    <property type="molecule type" value="Genomic_DNA"/>
</dbReference>
<organism evidence="2">
    <name type="scientific">Lamprotornis superbus</name>
    <dbReference type="NCBI Taxonomy" id="245042"/>
    <lineage>
        <taxon>Eukaryota</taxon>
        <taxon>Metazoa</taxon>
        <taxon>Chordata</taxon>
        <taxon>Craniata</taxon>
        <taxon>Vertebrata</taxon>
        <taxon>Euteleostomi</taxon>
        <taxon>Archelosauria</taxon>
        <taxon>Archosauria</taxon>
        <taxon>Dinosauria</taxon>
        <taxon>Saurischia</taxon>
        <taxon>Theropoda</taxon>
        <taxon>Coelurosauria</taxon>
        <taxon>Aves</taxon>
        <taxon>Neognathae</taxon>
        <taxon>Neoaves</taxon>
        <taxon>Telluraves</taxon>
        <taxon>Australaves</taxon>
        <taxon>Passeriformes</taxon>
        <taxon>Sturnidae</taxon>
        <taxon>Lamprotornis</taxon>
    </lineage>
</organism>
<reference evidence="3 4" key="2">
    <citation type="journal article" date="2021" name="J. Hered.">
        <title>Feather Gene Expression Elucidates the Developmental Basis of Plumage Iridescence in African Starlings.</title>
        <authorList>
            <person name="Rubenstein D.R."/>
            <person name="Corvelo A."/>
            <person name="MacManes M.D."/>
            <person name="Maia R."/>
            <person name="Narzisi G."/>
            <person name="Rousaki A."/>
            <person name="Vandenabeele P."/>
            <person name="Shawkey M.D."/>
            <person name="Solomon J."/>
        </authorList>
    </citation>
    <scope>NUCLEOTIDE SEQUENCE [LARGE SCALE GENOMIC DNA]</scope>
    <source>
        <strain evidence="3">SS15</strain>
    </source>
</reference>
<feature type="non-terminal residue" evidence="2">
    <location>
        <position position="1"/>
    </location>
</feature>
<evidence type="ECO:0000256" key="1">
    <source>
        <dbReference type="SAM" id="SignalP"/>
    </source>
</evidence>
<evidence type="ECO:0000313" key="2">
    <source>
        <dbReference type="EMBL" id="KAG0122464.1"/>
    </source>
</evidence>
<comment type="caution">
    <text evidence="2">The sequence shown here is derived from an EMBL/GenBank/DDBJ whole genome shotgun (WGS) entry which is preliminary data.</text>
</comment>
<sequence length="377" mass="41661">MQRCISWIALSLALSLPSQPFINDCSWQPFHCTVLGSCKWINKAAPTAGPAKSERALAKMKMHVVPQGPGAEPHKSSGLCTLQRGLDRDGHHKLGDGLVLRSTRLTVTPMETKNPQNGGPGGVMLQGPDSMGTEYLGEINPSRLHCTNQDGEVCDGGHQHHTLTAVGWTQHFEVQVLMLLKDTCVILWLKEQSMTLFLIVYVSYDDTNYREMTGVVKNSRGFDCILLIHPHFNFLCTDTYCRMLEIPKPTGAARLDVSSCNTNKMLMHTNSNSKGVYGASLEVFYNWGKMGDESLGRESNINFIYMRELPVVGMDSGSVCSVACSTCSPAVTLPEDTASLSHLETKDKNTVLLYKPVWCCGPIYCNLRYQNQGTFET</sequence>
<gene>
    <name evidence="3" type="ORF">IHE44_0007168</name>
    <name evidence="2" type="ORF">IHE44_009099</name>
</gene>
<dbReference type="AlphaFoldDB" id="A0A835TXB7"/>
<evidence type="ECO:0000313" key="4">
    <source>
        <dbReference type="Proteomes" id="UP000618051"/>
    </source>
</evidence>